<dbReference type="AlphaFoldDB" id="A0AA44HZG5"/>
<comment type="caution">
    <text evidence="1">The sequence shown here is derived from an EMBL/GenBank/DDBJ whole genome shotgun (WGS) entry which is preliminary data.</text>
</comment>
<gene>
    <name evidence="1" type="ORF">HB991_07150</name>
</gene>
<name>A0AA44HZG5_YERMO</name>
<dbReference type="RefSeq" id="WP_155487309.1">
    <property type="nucleotide sequence ID" value="NZ_CABHYO010000019.1"/>
</dbReference>
<evidence type="ECO:0000313" key="1">
    <source>
        <dbReference type="EMBL" id="NIL22290.1"/>
    </source>
</evidence>
<organism evidence="1 2">
    <name type="scientific">Yersinia mollaretii</name>
    <dbReference type="NCBI Taxonomy" id="33060"/>
    <lineage>
        <taxon>Bacteria</taxon>
        <taxon>Pseudomonadati</taxon>
        <taxon>Pseudomonadota</taxon>
        <taxon>Gammaproteobacteria</taxon>
        <taxon>Enterobacterales</taxon>
        <taxon>Yersiniaceae</taxon>
        <taxon>Yersinia</taxon>
    </lineage>
</organism>
<accession>A0AA44HZG5</accession>
<protein>
    <submittedName>
        <fullName evidence="1">Uncharacterized protein</fullName>
    </submittedName>
</protein>
<dbReference type="Proteomes" id="UP000712947">
    <property type="component" value="Unassembled WGS sequence"/>
</dbReference>
<dbReference type="EMBL" id="JAASAI010000005">
    <property type="protein sequence ID" value="NIL22290.1"/>
    <property type="molecule type" value="Genomic_DNA"/>
</dbReference>
<proteinExistence type="predicted"/>
<sequence>MALTDTKVCAAKPEANDYSLVDAMSFFVITTVRMYSHQYITHGTAMSFI</sequence>
<reference evidence="1" key="1">
    <citation type="submission" date="2020-03" db="EMBL/GenBank/DDBJ databases">
        <authorList>
            <person name="Kislichkina A."/>
            <person name="Dentovskaya S."/>
            <person name="Shaikhutdinov R."/>
            <person name="Ivanov S."/>
            <person name="Sizova A."/>
            <person name="Solomentsev V."/>
            <person name="Bogun A."/>
        </authorList>
    </citation>
    <scope>NUCLEOTIDE SEQUENCE</scope>
    <source>
        <strain evidence="1">SCPM-O-B-7610</strain>
    </source>
</reference>
<evidence type="ECO:0000313" key="2">
    <source>
        <dbReference type="Proteomes" id="UP000712947"/>
    </source>
</evidence>